<dbReference type="EMBL" id="JAPQKS010000007">
    <property type="protein sequence ID" value="KAJ5219720.1"/>
    <property type="molecule type" value="Genomic_DNA"/>
</dbReference>
<dbReference type="Pfam" id="PF00201">
    <property type="entry name" value="UDPGT"/>
    <property type="match status" value="1"/>
</dbReference>
<dbReference type="PANTHER" id="PTHR48043">
    <property type="entry name" value="EG:EG0003.4 PROTEIN-RELATED"/>
    <property type="match status" value="1"/>
</dbReference>
<evidence type="ECO:0000256" key="1">
    <source>
        <dbReference type="ARBA" id="ARBA00022676"/>
    </source>
</evidence>
<dbReference type="InterPro" id="IPR002213">
    <property type="entry name" value="UDP_glucos_trans"/>
</dbReference>
<keyword evidence="3" id="KW-0812">Transmembrane</keyword>
<evidence type="ECO:0008006" key="6">
    <source>
        <dbReference type="Google" id="ProtNLM"/>
    </source>
</evidence>
<keyword evidence="1" id="KW-0328">Glycosyltransferase</keyword>
<dbReference type="Proteomes" id="UP001150941">
    <property type="component" value="Unassembled WGS sequence"/>
</dbReference>
<dbReference type="Gene3D" id="3.40.50.2000">
    <property type="entry name" value="Glycogen Phosphorylase B"/>
    <property type="match status" value="2"/>
</dbReference>
<sequence length="560" mass="61970">MGESVTPPRKILLVATTGGFTHAAPILEIGRVLAERGHTIEFATLNGQEDWVKAEEYSFVTHVHLLGPGPTHEQLEGHYRRMQGWDISKGVVPVLRSKSMFDSFWPQTYFGLKRIVDTPETRPSAIIADFFVEAANDIHYEYNLPIAVVSPTWPLLQLPCPYIPGHPLLRLPGTMTSEDASLLLRIKNELVIVPDLLEIKKILNAYQKMRDAHGVHYPPHRPKKPDYLIFVNSFNGLEIPRDLPPTCAPVGPLLSPTWAPLDPACQAFFESHKSVLYIALGTHIILPQAHAVSIIKGVSRLIEEGLLDGVIWAMAQTNRADLDREAIFEFNKKDNKKTVSLGELLDGKDGSWHFSFFAPQRAILDHPSTKLYFTHGGGSSANEALFHGKPVLSMGIFSDQIENTTRLVAGGVGESLSKLDFTAEELYAKGKKILSAGDDGPYHRNTLRLQRIAHVAARRKYYAADLVEELIYDHELRIGTDGKVLRPMHLQTADSRMPAWKAMNLDMYAVGLVGVSAFLGAVLASGLGLWRHRALLANQGAALLACAGKYLRSLSVARGR</sequence>
<evidence type="ECO:0000256" key="2">
    <source>
        <dbReference type="ARBA" id="ARBA00022679"/>
    </source>
</evidence>
<keyword evidence="5" id="KW-1185">Reference proteome</keyword>
<gene>
    <name evidence="4" type="ORF">N7468_008924</name>
</gene>
<dbReference type="GeneID" id="83205523"/>
<name>A0A9W9NGS2_9EURO</name>
<dbReference type="OrthoDB" id="5835829at2759"/>
<proteinExistence type="predicted"/>
<dbReference type="InterPro" id="IPR050271">
    <property type="entry name" value="UDP-glycosyltransferase"/>
</dbReference>
<keyword evidence="3" id="KW-1133">Transmembrane helix</keyword>
<protein>
    <recommendedName>
        <fullName evidence="6">UDP-glucoronosyl and UDP-glucosyl transferase</fullName>
    </recommendedName>
</protein>
<reference evidence="4" key="2">
    <citation type="journal article" date="2023" name="IMA Fungus">
        <title>Comparative genomic study of the Penicillium genus elucidates a diverse pangenome and 15 lateral gene transfer events.</title>
        <authorList>
            <person name="Petersen C."/>
            <person name="Sorensen T."/>
            <person name="Nielsen M.R."/>
            <person name="Sondergaard T.E."/>
            <person name="Sorensen J.L."/>
            <person name="Fitzpatrick D.A."/>
            <person name="Frisvad J.C."/>
            <person name="Nielsen K.L."/>
        </authorList>
    </citation>
    <scope>NUCLEOTIDE SEQUENCE</scope>
    <source>
        <strain evidence="4">IBT 19713</strain>
    </source>
</reference>
<accession>A0A9W9NGS2</accession>
<keyword evidence="3" id="KW-0472">Membrane</keyword>
<dbReference type="CDD" id="cd03784">
    <property type="entry name" value="GT1_Gtf-like"/>
    <property type="match status" value="1"/>
</dbReference>
<evidence type="ECO:0000313" key="4">
    <source>
        <dbReference type="EMBL" id="KAJ5219720.1"/>
    </source>
</evidence>
<evidence type="ECO:0000256" key="3">
    <source>
        <dbReference type="SAM" id="Phobius"/>
    </source>
</evidence>
<evidence type="ECO:0000313" key="5">
    <source>
        <dbReference type="Proteomes" id="UP001150941"/>
    </source>
</evidence>
<dbReference type="GO" id="GO:0008194">
    <property type="term" value="F:UDP-glycosyltransferase activity"/>
    <property type="evidence" value="ECO:0007669"/>
    <property type="project" value="InterPro"/>
</dbReference>
<dbReference type="SUPFAM" id="SSF53756">
    <property type="entry name" value="UDP-Glycosyltransferase/glycogen phosphorylase"/>
    <property type="match status" value="1"/>
</dbReference>
<dbReference type="RefSeq" id="XP_058326550.1">
    <property type="nucleotide sequence ID" value="XM_058478220.1"/>
</dbReference>
<dbReference type="PANTHER" id="PTHR48043:SF145">
    <property type="entry name" value="FI06409P-RELATED"/>
    <property type="match status" value="1"/>
</dbReference>
<feature type="transmembrane region" description="Helical" evidence="3">
    <location>
        <begin position="507"/>
        <end position="530"/>
    </location>
</feature>
<dbReference type="AlphaFoldDB" id="A0A9W9NGS2"/>
<keyword evidence="2" id="KW-0808">Transferase</keyword>
<comment type="caution">
    <text evidence="4">The sequence shown here is derived from an EMBL/GenBank/DDBJ whole genome shotgun (WGS) entry which is preliminary data.</text>
</comment>
<organism evidence="4 5">
    <name type="scientific">Penicillium chermesinum</name>
    <dbReference type="NCBI Taxonomy" id="63820"/>
    <lineage>
        <taxon>Eukaryota</taxon>
        <taxon>Fungi</taxon>
        <taxon>Dikarya</taxon>
        <taxon>Ascomycota</taxon>
        <taxon>Pezizomycotina</taxon>
        <taxon>Eurotiomycetes</taxon>
        <taxon>Eurotiomycetidae</taxon>
        <taxon>Eurotiales</taxon>
        <taxon>Aspergillaceae</taxon>
        <taxon>Penicillium</taxon>
    </lineage>
</organism>
<reference evidence="4" key="1">
    <citation type="submission" date="2022-11" db="EMBL/GenBank/DDBJ databases">
        <authorList>
            <person name="Petersen C."/>
        </authorList>
    </citation>
    <scope>NUCLEOTIDE SEQUENCE</scope>
    <source>
        <strain evidence="4">IBT 19713</strain>
    </source>
</reference>